<feature type="transmembrane region" description="Helical" evidence="1">
    <location>
        <begin position="96"/>
        <end position="117"/>
    </location>
</feature>
<feature type="transmembrane region" description="Helical" evidence="1">
    <location>
        <begin position="180"/>
        <end position="207"/>
    </location>
</feature>
<evidence type="ECO:0000313" key="3">
    <source>
        <dbReference type="Proteomes" id="UP000519439"/>
    </source>
</evidence>
<dbReference type="Gene3D" id="1.20.1250.20">
    <property type="entry name" value="MFS general substrate transporter like domains"/>
    <property type="match status" value="1"/>
</dbReference>
<feature type="transmembrane region" description="Helical" evidence="1">
    <location>
        <begin position="350"/>
        <end position="370"/>
    </location>
</feature>
<comment type="caution">
    <text evidence="2">The sequence shown here is derived from an EMBL/GenBank/DDBJ whole genome shotgun (WGS) entry which is preliminary data.</text>
</comment>
<keyword evidence="1" id="KW-1133">Transmembrane helix</keyword>
<feature type="transmembrane region" description="Helical" evidence="1">
    <location>
        <begin position="68"/>
        <end position="89"/>
    </location>
</feature>
<dbReference type="SUPFAM" id="SSF103473">
    <property type="entry name" value="MFS general substrate transporter"/>
    <property type="match status" value="1"/>
</dbReference>
<keyword evidence="1" id="KW-0472">Membrane</keyword>
<feature type="transmembrane region" description="Helical" evidence="1">
    <location>
        <begin position="123"/>
        <end position="142"/>
    </location>
</feature>
<dbReference type="Proteomes" id="UP000519439">
    <property type="component" value="Unassembled WGS sequence"/>
</dbReference>
<dbReference type="PANTHER" id="PTHR23534">
    <property type="entry name" value="MFS PERMEASE"/>
    <property type="match status" value="1"/>
</dbReference>
<proteinExistence type="predicted"/>
<organism evidence="2 3">
    <name type="scientific">Microvirga flocculans</name>
    <dbReference type="NCBI Taxonomy" id="217168"/>
    <lineage>
        <taxon>Bacteria</taxon>
        <taxon>Pseudomonadati</taxon>
        <taxon>Pseudomonadota</taxon>
        <taxon>Alphaproteobacteria</taxon>
        <taxon>Hyphomicrobiales</taxon>
        <taxon>Methylobacteriaceae</taxon>
        <taxon>Microvirga</taxon>
    </lineage>
</organism>
<dbReference type="PANTHER" id="PTHR23534:SF1">
    <property type="entry name" value="MAJOR FACILITATOR SUPERFAMILY PROTEIN"/>
    <property type="match status" value="1"/>
</dbReference>
<accession>A0A7W6IIN5</accession>
<protein>
    <submittedName>
        <fullName evidence="2">MFS family permease</fullName>
    </submittedName>
</protein>
<dbReference type="InterPro" id="IPR036259">
    <property type="entry name" value="MFS_trans_sf"/>
</dbReference>
<dbReference type="EMBL" id="JACIDC010000025">
    <property type="protein sequence ID" value="MBB4042215.1"/>
    <property type="molecule type" value="Genomic_DNA"/>
</dbReference>
<keyword evidence="3" id="KW-1185">Reference proteome</keyword>
<sequence>MTSATAMPRAGQLECICEPGALGDAAPDRRGTALLATGFAFSVLAQVLTLSILPLAGLSLAPSQGLATLPYAAFYIGAALASLPASLLLDSFGRRAAFSLGASLGAAGGLVLVWALVTLHFGALVLGAFWLGIAGGFGLFYRHAAVPVGGRGRVALLTVFGMATVAGLAAPTIASLAEAAAVPIAFAGTAAAAALAHVASLAATAALPYQKRREQETEAAGLQGWRSVLLPTVIGMAGWFAMTALMGATPIAVIGCAPSEAAVGAVAWHVIAMYAPSLALTILPQAARAVPLSAAGTLVLTSGAIAFSLSSSVAGFSASAALVGGGWSLVMLGTTLWVHGKGPVSRWLLGFHDGALLAGAVLGAFAANAFA</sequence>
<keyword evidence="1" id="KW-0812">Transmembrane</keyword>
<dbReference type="AlphaFoldDB" id="A0A7W6IIN5"/>
<name>A0A7W6IIN5_9HYPH</name>
<feature type="transmembrane region" description="Helical" evidence="1">
    <location>
        <begin position="228"/>
        <end position="255"/>
    </location>
</feature>
<evidence type="ECO:0000313" key="2">
    <source>
        <dbReference type="EMBL" id="MBB4042215.1"/>
    </source>
</evidence>
<gene>
    <name evidence="2" type="ORF">GGR34_003904</name>
</gene>
<reference evidence="2 3" key="1">
    <citation type="submission" date="2020-08" db="EMBL/GenBank/DDBJ databases">
        <title>Genomic Encyclopedia of Type Strains, Phase IV (KMG-IV): sequencing the most valuable type-strain genomes for metagenomic binning, comparative biology and taxonomic classification.</title>
        <authorList>
            <person name="Goeker M."/>
        </authorList>
    </citation>
    <scope>NUCLEOTIDE SEQUENCE [LARGE SCALE GENOMIC DNA]</scope>
    <source>
        <strain evidence="2 3">DSM 15743</strain>
    </source>
</reference>
<feature type="transmembrane region" description="Helical" evidence="1">
    <location>
        <begin position="290"/>
        <end position="310"/>
    </location>
</feature>
<feature type="transmembrane region" description="Helical" evidence="1">
    <location>
        <begin position="33"/>
        <end position="56"/>
    </location>
</feature>
<feature type="transmembrane region" description="Helical" evidence="1">
    <location>
        <begin position="261"/>
        <end position="283"/>
    </location>
</feature>
<evidence type="ECO:0000256" key="1">
    <source>
        <dbReference type="SAM" id="Phobius"/>
    </source>
</evidence>
<dbReference type="RefSeq" id="WP_027317306.1">
    <property type="nucleotide sequence ID" value="NZ_JACIDC010000025.1"/>
</dbReference>
<feature type="transmembrane region" description="Helical" evidence="1">
    <location>
        <begin position="154"/>
        <end position="174"/>
    </location>
</feature>
<feature type="transmembrane region" description="Helical" evidence="1">
    <location>
        <begin position="316"/>
        <end position="338"/>
    </location>
</feature>